<reference evidence="3" key="1">
    <citation type="submission" date="2020-05" db="EMBL/GenBank/DDBJ databases">
        <authorList>
            <person name="Chiriac C."/>
            <person name="Salcher M."/>
            <person name="Ghai R."/>
            <person name="Kavagutti S V."/>
        </authorList>
    </citation>
    <scope>NUCLEOTIDE SEQUENCE</scope>
</reference>
<dbReference type="Gene3D" id="3.40.50.300">
    <property type="entry name" value="P-loop containing nucleotide triphosphate hydrolases"/>
    <property type="match status" value="1"/>
</dbReference>
<dbReference type="Pfam" id="PF00437">
    <property type="entry name" value="T2SSE"/>
    <property type="match status" value="1"/>
</dbReference>
<dbReference type="PANTHER" id="PTHR30486">
    <property type="entry name" value="TWITCHING MOTILITY PROTEIN PILT"/>
    <property type="match status" value="1"/>
</dbReference>
<dbReference type="PANTHER" id="PTHR30486:SF6">
    <property type="entry name" value="TYPE IV PILUS RETRACTATION ATPASE PILT"/>
    <property type="match status" value="1"/>
</dbReference>
<proteinExistence type="inferred from homology"/>
<dbReference type="InterPro" id="IPR001482">
    <property type="entry name" value="T2SS/T4SS_dom"/>
</dbReference>
<gene>
    <name evidence="3" type="ORF">UFOPK1722_02132</name>
</gene>
<dbReference type="InterPro" id="IPR003593">
    <property type="entry name" value="AAA+_ATPase"/>
</dbReference>
<comment type="similarity">
    <text evidence="1">Belongs to the GSP E family.</text>
</comment>
<name>A0A6J6GLI2_9ZZZZ</name>
<feature type="domain" description="AAA+ ATPase" evidence="2">
    <location>
        <begin position="197"/>
        <end position="323"/>
    </location>
</feature>
<protein>
    <submittedName>
        <fullName evidence="3">Unannotated protein</fullName>
    </submittedName>
</protein>
<dbReference type="SUPFAM" id="SSF52540">
    <property type="entry name" value="P-loop containing nucleoside triphosphate hydrolases"/>
    <property type="match status" value="1"/>
</dbReference>
<accession>A0A6J6GLI2</accession>
<evidence type="ECO:0000259" key="2">
    <source>
        <dbReference type="SMART" id="SM00382"/>
    </source>
</evidence>
<dbReference type="AlphaFoldDB" id="A0A6J6GLI2"/>
<dbReference type="Gene3D" id="3.30.450.380">
    <property type="match status" value="1"/>
</dbReference>
<evidence type="ECO:0000313" key="3">
    <source>
        <dbReference type="EMBL" id="CAB4599745.1"/>
    </source>
</evidence>
<sequence>MLDDLIESLTGVLIDARHEARVGGRSLGLDDEDRVVRDAARAFFDEAEPAVDADRERDLTKRAVDVVLGCGPLQALLDDPDITDIHARGSRPVWVKHRDGRREQRAPLADSDDELVALVRTLASRSRHGERRFDASTAECNLCLPDGSRLFAVMDVATEPSLVVRKHQFELSSLEQLMNGGLMSRDVARFLRAAVLARRNIVVVGGTGSGKTTLLRALINEIPVHERIVTIEDAYELGIERFADLHPDHDALQTRGANVEGRGAIDLAALTRMALRMDPDRVIVGEVRGAEAFPMVLAMSQGNNGSMCTLHADSTRSAFSKLAAYVSMADTGLPIDIVNLLIANAVHLVVHVELREGLRRVTGIREVVDADGPRVVSNELFAVVDDDEGVDRQARAQFPMTTDLAVLLARHGYGRTLVSS</sequence>
<dbReference type="InterPro" id="IPR050921">
    <property type="entry name" value="T4SS_GSP_E_ATPase"/>
</dbReference>
<dbReference type="CDD" id="cd01130">
    <property type="entry name" value="VirB11-like_ATPase"/>
    <property type="match status" value="1"/>
</dbReference>
<dbReference type="GO" id="GO:0016887">
    <property type="term" value="F:ATP hydrolysis activity"/>
    <property type="evidence" value="ECO:0007669"/>
    <property type="project" value="InterPro"/>
</dbReference>
<dbReference type="InterPro" id="IPR027417">
    <property type="entry name" value="P-loop_NTPase"/>
</dbReference>
<dbReference type="EMBL" id="CAEZTS010000293">
    <property type="protein sequence ID" value="CAB4599745.1"/>
    <property type="molecule type" value="Genomic_DNA"/>
</dbReference>
<dbReference type="SMART" id="SM00382">
    <property type="entry name" value="AAA"/>
    <property type="match status" value="1"/>
</dbReference>
<evidence type="ECO:0000256" key="1">
    <source>
        <dbReference type="ARBA" id="ARBA00006611"/>
    </source>
</evidence>
<organism evidence="3">
    <name type="scientific">freshwater metagenome</name>
    <dbReference type="NCBI Taxonomy" id="449393"/>
    <lineage>
        <taxon>unclassified sequences</taxon>
        <taxon>metagenomes</taxon>
        <taxon>ecological metagenomes</taxon>
    </lineage>
</organism>